<dbReference type="GO" id="GO:0006406">
    <property type="term" value="P:mRNA export from nucleus"/>
    <property type="evidence" value="ECO:0007669"/>
    <property type="project" value="InterPro"/>
</dbReference>
<gene>
    <name evidence="12" type="ORF">BOKJ2_LOCUS1094</name>
</gene>
<dbReference type="InterPro" id="IPR015174">
    <property type="entry name" value="MIF4G-like_typ-2"/>
</dbReference>
<proteinExistence type="inferred from homology"/>
<keyword evidence="4" id="KW-0507">mRNA processing</keyword>
<dbReference type="GO" id="GO:0008380">
    <property type="term" value="P:RNA splicing"/>
    <property type="evidence" value="ECO:0007669"/>
    <property type="project" value="UniProtKB-KW"/>
</dbReference>
<dbReference type="Pfam" id="PF02854">
    <property type="entry name" value="MIF4G"/>
    <property type="match status" value="1"/>
</dbReference>
<evidence type="ECO:0000256" key="6">
    <source>
        <dbReference type="ARBA" id="ARBA00023158"/>
    </source>
</evidence>
<accession>A0A811JSI7</accession>
<dbReference type="GO" id="GO:0005634">
    <property type="term" value="C:nucleus"/>
    <property type="evidence" value="ECO:0007669"/>
    <property type="project" value="UniProtKB-SubCell"/>
</dbReference>
<dbReference type="GO" id="GO:0006370">
    <property type="term" value="P:7-methylguanosine mRNA capping"/>
    <property type="evidence" value="ECO:0007669"/>
    <property type="project" value="UniProtKB-KW"/>
</dbReference>
<dbReference type="InterPro" id="IPR003890">
    <property type="entry name" value="MIF4G-like_typ-3"/>
</dbReference>
<feature type="compositionally biased region" description="Basic and acidic residues" evidence="10">
    <location>
        <begin position="1"/>
        <end position="14"/>
    </location>
</feature>
<keyword evidence="5" id="KW-0506">mRNA capping</keyword>
<reference evidence="12" key="1">
    <citation type="submission" date="2020-09" db="EMBL/GenBank/DDBJ databases">
        <authorList>
            <person name="Kikuchi T."/>
        </authorList>
    </citation>
    <scope>NUCLEOTIDE SEQUENCE</scope>
    <source>
        <strain evidence="12">SH1</strain>
    </source>
</reference>
<dbReference type="Proteomes" id="UP000783686">
    <property type="component" value="Unassembled WGS sequence"/>
</dbReference>
<dbReference type="InterPro" id="IPR016024">
    <property type="entry name" value="ARM-type_fold"/>
</dbReference>
<dbReference type="GO" id="GO:0000339">
    <property type="term" value="F:RNA cap binding"/>
    <property type="evidence" value="ECO:0007669"/>
    <property type="project" value="InterPro"/>
</dbReference>
<organism evidence="12 13">
    <name type="scientific">Bursaphelenchus okinawaensis</name>
    <dbReference type="NCBI Taxonomy" id="465554"/>
    <lineage>
        <taxon>Eukaryota</taxon>
        <taxon>Metazoa</taxon>
        <taxon>Ecdysozoa</taxon>
        <taxon>Nematoda</taxon>
        <taxon>Chromadorea</taxon>
        <taxon>Rhabditida</taxon>
        <taxon>Tylenchina</taxon>
        <taxon>Tylenchomorpha</taxon>
        <taxon>Aphelenchoidea</taxon>
        <taxon>Aphelenchoididae</taxon>
        <taxon>Bursaphelenchus</taxon>
    </lineage>
</organism>
<dbReference type="GO" id="GO:0000184">
    <property type="term" value="P:nuclear-transcribed mRNA catabolic process, nonsense-mediated decay"/>
    <property type="evidence" value="ECO:0007669"/>
    <property type="project" value="TreeGrafter"/>
</dbReference>
<evidence type="ECO:0000313" key="13">
    <source>
        <dbReference type="Proteomes" id="UP000614601"/>
    </source>
</evidence>
<dbReference type="EMBL" id="CAJFDH010000001">
    <property type="protein sequence ID" value="CAD5206410.1"/>
    <property type="molecule type" value="Genomic_DNA"/>
</dbReference>
<dbReference type="Proteomes" id="UP000614601">
    <property type="component" value="Unassembled WGS sequence"/>
</dbReference>
<dbReference type="OrthoDB" id="10252707at2759"/>
<evidence type="ECO:0000256" key="2">
    <source>
        <dbReference type="ARBA" id="ARBA00007413"/>
    </source>
</evidence>
<dbReference type="EMBL" id="CAJFCW020000001">
    <property type="protein sequence ID" value="CAG9081661.1"/>
    <property type="molecule type" value="Genomic_DNA"/>
</dbReference>
<keyword evidence="6" id="KW-0943">RNA-mediated gene silencing</keyword>
<comment type="subcellular location">
    <subcellularLocation>
        <location evidence="1">Nucleus</location>
    </subcellularLocation>
</comment>
<keyword evidence="8" id="KW-0539">Nucleus</keyword>
<evidence type="ECO:0000313" key="12">
    <source>
        <dbReference type="EMBL" id="CAD5206410.1"/>
    </source>
</evidence>
<dbReference type="Pfam" id="PF09090">
    <property type="entry name" value="MIF4G_like_2"/>
    <property type="match status" value="1"/>
</dbReference>
<feature type="domain" description="MIF4G" evidence="11">
    <location>
        <begin position="26"/>
        <end position="238"/>
    </location>
</feature>
<evidence type="ECO:0000259" key="11">
    <source>
        <dbReference type="SMART" id="SM00543"/>
    </source>
</evidence>
<keyword evidence="13" id="KW-1185">Reference proteome</keyword>
<comment type="caution">
    <text evidence="12">The sequence shown here is derived from an EMBL/GenBank/DDBJ whole genome shotgun (WGS) entry which is preliminary data.</text>
</comment>
<dbReference type="PANTHER" id="PTHR12412">
    <property type="entry name" value="CAP BINDING PROTEIN"/>
    <property type="match status" value="1"/>
</dbReference>
<keyword evidence="7" id="KW-0508">mRNA splicing</keyword>
<dbReference type="AlphaFoldDB" id="A0A811JSI7"/>
<dbReference type="InterPro" id="IPR027159">
    <property type="entry name" value="CBP80"/>
</dbReference>
<dbReference type="InterPro" id="IPR015172">
    <property type="entry name" value="MIF4G-like_typ-1"/>
</dbReference>
<feature type="region of interest" description="Disordered" evidence="10">
    <location>
        <begin position="1"/>
        <end position="26"/>
    </location>
</feature>
<sequence>MDRRRKHSFDDERGPKRRRVLGGDGQDTGNELLDKIANAGLNSSVSIETCLESLAKELSDKLQTYEKDVIDCLSNCVAYKPERMSVYSTLGGLLNQQSSDFGDNLVSRLVSDLKNRLVSQEWNIIVRIVTYLGDLVNSYVLTPDSIIEFFLGMMDNATEVNLLNDFYIYCVMHALPWVGATLAEKNLSALDEIMISVNNYLQLRPKTHIKILGVWEAGSPHNQEDYLESLWKQLQNLKEENWLEHTINRFYVGFDSVLNQAVAHNLPSIEFPKFNVSNSNYPLPRVVFRLFDQSDCPENEPPLPAADSIDRFLVEEDVNWIIDNNYLNYKICAKELLAYQKKDTVPLNYVVIEVVFSQLFRLPNSPHLELFYGALLLELCRTEASTMPQVLAQAAELLYQRCKYLHPSCLDRLVEWFSYHLSNFQYRWSWADWVDSVKLDIYDKRQIFVREVFEKCLRLSYHEKLIQVLPEEFAPLIPPKPVISYVLDDNDHPLFEQASQFAACIKSRKASEDILLDLQKDRLSAENVEYDPESVSIFTSVVLNIASKTFSHTFAAFTKYVELFRTVCRDNKDMQAVVLRSIYEAWARHKQMLSVLGDKLLKMRIVEPVSLIVWAFSDDLKDEFHRSWVWELANLAVYRLFCQVNVLRTEVGVLRQQSERQKKFQMVDEAGEYEDVDGLIEERKKELQFLDHELNDIILLISHKFTQALTHLISERSQEMEDGSAEYQLKFNFVLGRFKQFFLNNLEIMWERSDFLQKEVFSDDQVHPQIKEIYEQFCSLKRA</sequence>
<dbReference type="FunFam" id="1.25.40.180:FF:000010">
    <property type="entry name" value="Nuclear cap-binding protein subunit 1"/>
    <property type="match status" value="1"/>
</dbReference>
<dbReference type="GO" id="GO:0031047">
    <property type="term" value="P:regulatory ncRNA-mediated gene silencing"/>
    <property type="evidence" value="ECO:0007669"/>
    <property type="project" value="UniProtKB-KW"/>
</dbReference>
<dbReference type="Gene3D" id="1.25.40.180">
    <property type="match status" value="3"/>
</dbReference>
<evidence type="ECO:0000256" key="7">
    <source>
        <dbReference type="ARBA" id="ARBA00023187"/>
    </source>
</evidence>
<dbReference type="Pfam" id="PF09088">
    <property type="entry name" value="MIF4G_like"/>
    <property type="match status" value="1"/>
</dbReference>
<evidence type="ECO:0000256" key="3">
    <source>
        <dbReference type="ARBA" id="ARBA00019879"/>
    </source>
</evidence>
<name>A0A811JSI7_9BILA</name>
<evidence type="ECO:0000256" key="10">
    <source>
        <dbReference type="SAM" id="MobiDB-lite"/>
    </source>
</evidence>
<evidence type="ECO:0000256" key="1">
    <source>
        <dbReference type="ARBA" id="ARBA00004123"/>
    </source>
</evidence>
<dbReference type="PANTHER" id="PTHR12412:SF2">
    <property type="entry name" value="NUCLEAR CAP-BINDING PROTEIN SUBUNIT 1"/>
    <property type="match status" value="1"/>
</dbReference>
<dbReference type="SUPFAM" id="SSF48371">
    <property type="entry name" value="ARM repeat"/>
    <property type="match status" value="3"/>
</dbReference>
<comment type="similarity">
    <text evidence="2">Belongs to the NCBP1 family.</text>
</comment>
<evidence type="ECO:0000256" key="9">
    <source>
        <dbReference type="ARBA" id="ARBA00030965"/>
    </source>
</evidence>
<protein>
    <recommendedName>
        <fullName evidence="3">Nuclear cap-binding protein subunit 1</fullName>
    </recommendedName>
    <alternativeName>
        <fullName evidence="9">80 kDa nuclear cap-binding protein</fullName>
    </alternativeName>
</protein>
<evidence type="ECO:0000256" key="4">
    <source>
        <dbReference type="ARBA" id="ARBA00022664"/>
    </source>
</evidence>
<dbReference type="SMART" id="SM00543">
    <property type="entry name" value="MIF4G"/>
    <property type="match status" value="1"/>
</dbReference>
<evidence type="ECO:0000256" key="5">
    <source>
        <dbReference type="ARBA" id="ARBA00023042"/>
    </source>
</evidence>
<dbReference type="GO" id="GO:0005846">
    <property type="term" value="C:nuclear cap binding complex"/>
    <property type="evidence" value="ECO:0007669"/>
    <property type="project" value="InterPro"/>
</dbReference>
<dbReference type="GO" id="GO:0003729">
    <property type="term" value="F:mRNA binding"/>
    <property type="evidence" value="ECO:0007669"/>
    <property type="project" value="TreeGrafter"/>
</dbReference>
<evidence type="ECO:0000256" key="8">
    <source>
        <dbReference type="ARBA" id="ARBA00023242"/>
    </source>
</evidence>